<comment type="caution">
    <text evidence="2">The sequence shown here is derived from an EMBL/GenBank/DDBJ whole genome shotgun (WGS) entry which is preliminary data.</text>
</comment>
<name>A0A1G2S7C7_9BACT</name>
<sequence>METENVTSEKNEPPRKMLIIVSVLTLVIFGLIVHFIVQTDEVSPLVNEEQTTSEKRAYTQTEKQQILTELKGPTSIDAKSVKQKEQILNELSRKSAETPVSEEEKLRILQDLAARAEQ</sequence>
<evidence type="ECO:0000313" key="2">
    <source>
        <dbReference type="EMBL" id="OHA80599.1"/>
    </source>
</evidence>
<reference evidence="2 3" key="1">
    <citation type="journal article" date="2016" name="Nat. Commun.">
        <title>Thousands of microbial genomes shed light on interconnected biogeochemical processes in an aquifer system.</title>
        <authorList>
            <person name="Anantharaman K."/>
            <person name="Brown C.T."/>
            <person name="Hug L.A."/>
            <person name="Sharon I."/>
            <person name="Castelle C.J."/>
            <person name="Probst A.J."/>
            <person name="Thomas B.C."/>
            <person name="Singh A."/>
            <person name="Wilkins M.J."/>
            <person name="Karaoz U."/>
            <person name="Brodie E.L."/>
            <person name="Williams K.H."/>
            <person name="Hubbard S.S."/>
            <person name="Banfield J.F."/>
        </authorList>
    </citation>
    <scope>NUCLEOTIDE SEQUENCE [LARGE SCALE GENOMIC DNA]</scope>
</reference>
<protein>
    <submittedName>
        <fullName evidence="2">Uncharacterized protein</fullName>
    </submittedName>
</protein>
<keyword evidence="1" id="KW-1133">Transmembrane helix</keyword>
<organism evidence="2 3">
    <name type="scientific">Candidatus Yonathbacteria bacterium RIFCSPHIGHO2_02_FULL_44_14</name>
    <dbReference type="NCBI Taxonomy" id="1802724"/>
    <lineage>
        <taxon>Bacteria</taxon>
        <taxon>Candidatus Yonathiibacteriota</taxon>
    </lineage>
</organism>
<gene>
    <name evidence="2" type="ORF">A3D51_00805</name>
</gene>
<accession>A0A1G2S7C7</accession>
<dbReference type="Proteomes" id="UP000179118">
    <property type="component" value="Unassembled WGS sequence"/>
</dbReference>
<evidence type="ECO:0000256" key="1">
    <source>
        <dbReference type="SAM" id="Phobius"/>
    </source>
</evidence>
<proteinExistence type="predicted"/>
<dbReference type="AlphaFoldDB" id="A0A1G2S7C7"/>
<dbReference type="EMBL" id="MHUT01000018">
    <property type="protein sequence ID" value="OHA80599.1"/>
    <property type="molecule type" value="Genomic_DNA"/>
</dbReference>
<keyword evidence="1" id="KW-0812">Transmembrane</keyword>
<keyword evidence="1" id="KW-0472">Membrane</keyword>
<evidence type="ECO:0000313" key="3">
    <source>
        <dbReference type="Proteomes" id="UP000179118"/>
    </source>
</evidence>
<feature type="transmembrane region" description="Helical" evidence="1">
    <location>
        <begin position="17"/>
        <end position="37"/>
    </location>
</feature>